<dbReference type="InterPro" id="IPR047347">
    <property type="entry name" value="YvaQ-like_sensor"/>
</dbReference>
<dbReference type="Pfam" id="PF00015">
    <property type="entry name" value="MCPsignal"/>
    <property type="match status" value="1"/>
</dbReference>
<dbReference type="SMART" id="SM00304">
    <property type="entry name" value="HAMP"/>
    <property type="match status" value="1"/>
</dbReference>
<evidence type="ECO:0000313" key="10">
    <source>
        <dbReference type="EMBL" id="NNH09933.1"/>
    </source>
</evidence>
<sequence length="613" mass="63081">MGGWKHFGIGARLAAAFAAMVALLAVVAGFGLLALGDMNASMRTTVEQRLLKVMELDGVKEGAQAIGIMVRDAVLTEDPAVVQQNVGRVNERRKQMSATLDDLSRLIAASDNPGLKQVFDELGKHRAAYNTQLDQLLTQLQAGEFVAARAGLIVTLPAAQAAYFERLDTLIASGRKMATEAVQQAQADYLFTRNLLLALGAVSALLAVGLAVAITRSIAGPARQALAAAEALAQGDLAFAIRAKGDDEMGRMLKAMQRAFAELSVLVRGIQGASGAIDGATREIAKGNTDLSQRTEEQAASLEQTAASMEQLTSTVRQNADNARQANQLAVNASAVAAEGGRTVRSVVETMQGISQSSAKVAEIIGVIEGIAFQTNILALNAAVEAARAGEQGRGFSVVAAEVRSLAQRSAAAAKEIGELINRSVEQVEVGARQVEQAGGTMDGIVEAVRRVTDIMGEISAASAEQSTGIEQVNRAIAQMESVTQQNAALVEQAAAAAESLQQQAAGLVQDAAKFRVEEATVALSRATDPAREPMLAVAAPIAKAAPGAKVASAASPASLRAATTAPTPKTPAVSRADGAAAAGAKSRGTPVRPAALAAAGAPAAGADDWQSF</sequence>
<evidence type="ECO:0000256" key="6">
    <source>
        <dbReference type="SAM" id="MobiDB-lite"/>
    </source>
</evidence>
<dbReference type="InterPro" id="IPR004090">
    <property type="entry name" value="Chemotax_Me-accpt_rcpt"/>
</dbReference>
<dbReference type="Pfam" id="PF00672">
    <property type="entry name" value="HAMP"/>
    <property type="match status" value="1"/>
</dbReference>
<evidence type="ECO:0000256" key="4">
    <source>
        <dbReference type="PROSITE-ProRule" id="PRU00284"/>
    </source>
</evidence>
<proteinExistence type="inferred from homology"/>
<dbReference type="GO" id="GO:0006935">
    <property type="term" value="P:chemotaxis"/>
    <property type="evidence" value="ECO:0007669"/>
    <property type="project" value="InterPro"/>
</dbReference>
<dbReference type="PROSITE" id="PS50111">
    <property type="entry name" value="CHEMOTAXIS_TRANSDUC_2"/>
    <property type="match status" value="1"/>
</dbReference>
<feature type="compositionally biased region" description="Low complexity" evidence="6">
    <location>
        <begin position="560"/>
        <end position="585"/>
    </location>
</feature>
<dbReference type="PANTHER" id="PTHR43531">
    <property type="entry name" value="PROTEIN ICFG"/>
    <property type="match status" value="1"/>
</dbReference>
<dbReference type="SUPFAM" id="SSF58104">
    <property type="entry name" value="Methyl-accepting chemotaxis protein (MCP) signaling domain"/>
    <property type="match status" value="1"/>
</dbReference>
<dbReference type="FunFam" id="1.10.287.950:FF:000001">
    <property type="entry name" value="Methyl-accepting chemotaxis sensory transducer"/>
    <property type="match status" value="1"/>
</dbReference>
<accession>A0A849B7L9</accession>
<dbReference type="AlphaFoldDB" id="A0A849B7L9"/>
<feature type="coiled-coil region" evidence="5">
    <location>
        <begin position="473"/>
        <end position="511"/>
    </location>
</feature>
<keyword evidence="7" id="KW-0472">Membrane</keyword>
<feature type="transmembrane region" description="Helical" evidence="7">
    <location>
        <begin position="195"/>
        <end position="214"/>
    </location>
</feature>
<comment type="caution">
    <text evidence="10">The sequence shown here is derived from an EMBL/GenBank/DDBJ whole genome shotgun (WGS) entry which is preliminary data.</text>
</comment>
<dbReference type="GO" id="GO:0007165">
    <property type="term" value="P:signal transduction"/>
    <property type="evidence" value="ECO:0007669"/>
    <property type="project" value="UniProtKB-KW"/>
</dbReference>
<keyword evidence="5" id="KW-0175">Coiled coil</keyword>
<dbReference type="CDD" id="cd11386">
    <property type="entry name" value="MCP_signal"/>
    <property type="match status" value="1"/>
</dbReference>
<evidence type="ECO:0000256" key="1">
    <source>
        <dbReference type="ARBA" id="ARBA00004370"/>
    </source>
</evidence>
<dbReference type="GO" id="GO:0005886">
    <property type="term" value="C:plasma membrane"/>
    <property type="evidence" value="ECO:0007669"/>
    <property type="project" value="TreeGrafter"/>
</dbReference>
<comment type="subcellular location">
    <subcellularLocation>
        <location evidence="1">Membrane</location>
    </subcellularLocation>
</comment>
<evidence type="ECO:0000259" key="9">
    <source>
        <dbReference type="PROSITE" id="PS50885"/>
    </source>
</evidence>
<evidence type="ECO:0000256" key="3">
    <source>
        <dbReference type="ARBA" id="ARBA00029447"/>
    </source>
</evidence>
<gene>
    <name evidence="10" type="ORF">HLB16_03440</name>
</gene>
<organism evidence="10 11">
    <name type="scientific">Cupriavidus gilardii</name>
    <dbReference type="NCBI Taxonomy" id="82541"/>
    <lineage>
        <taxon>Bacteria</taxon>
        <taxon>Pseudomonadati</taxon>
        <taxon>Pseudomonadota</taxon>
        <taxon>Betaproteobacteria</taxon>
        <taxon>Burkholderiales</taxon>
        <taxon>Burkholderiaceae</taxon>
        <taxon>Cupriavidus</taxon>
    </lineage>
</organism>
<evidence type="ECO:0000256" key="5">
    <source>
        <dbReference type="SAM" id="Coils"/>
    </source>
</evidence>
<dbReference type="SMART" id="SM00283">
    <property type="entry name" value="MA"/>
    <property type="match status" value="1"/>
</dbReference>
<dbReference type="Pfam" id="PF12729">
    <property type="entry name" value="4HB_MCP_1"/>
    <property type="match status" value="1"/>
</dbReference>
<feature type="compositionally biased region" description="Low complexity" evidence="6">
    <location>
        <begin position="594"/>
        <end position="607"/>
    </location>
</feature>
<dbReference type="GO" id="GO:0004888">
    <property type="term" value="F:transmembrane signaling receptor activity"/>
    <property type="evidence" value="ECO:0007669"/>
    <property type="project" value="InterPro"/>
</dbReference>
<protein>
    <submittedName>
        <fullName evidence="10">HAMP domain-containing protein</fullName>
    </submittedName>
</protein>
<dbReference type="InterPro" id="IPR051310">
    <property type="entry name" value="MCP_chemotaxis"/>
</dbReference>
<dbReference type="InterPro" id="IPR004089">
    <property type="entry name" value="MCPsignal_dom"/>
</dbReference>
<keyword evidence="2" id="KW-0488">Methylation</keyword>
<keyword evidence="4" id="KW-0807">Transducer</keyword>
<evidence type="ECO:0000313" key="11">
    <source>
        <dbReference type="Proteomes" id="UP000542973"/>
    </source>
</evidence>
<dbReference type="EMBL" id="JABEMD010000004">
    <property type="protein sequence ID" value="NNH09933.1"/>
    <property type="molecule type" value="Genomic_DNA"/>
</dbReference>
<dbReference type="CDD" id="cd19411">
    <property type="entry name" value="MCP2201-like_sensor"/>
    <property type="match status" value="1"/>
</dbReference>
<evidence type="ECO:0000259" key="8">
    <source>
        <dbReference type="PROSITE" id="PS50111"/>
    </source>
</evidence>
<feature type="domain" description="Methyl-accepting transducer" evidence="8">
    <location>
        <begin position="273"/>
        <end position="502"/>
    </location>
</feature>
<reference evidence="10 11" key="1">
    <citation type="submission" date="2020-05" db="EMBL/GenBank/DDBJ databases">
        <title>MicrobeNet Type strains.</title>
        <authorList>
            <person name="Nicholson A.C."/>
        </authorList>
    </citation>
    <scope>NUCLEOTIDE SEQUENCE [LARGE SCALE GENOMIC DNA]</scope>
    <source>
        <strain evidence="10 11">ATCC 700815</strain>
    </source>
</reference>
<keyword evidence="7" id="KW-0812">Transmembrane</keyword>
<dbReference type="Proteomes" id="UP000542973">
    <property type="component" value="Unassembled WGS sequence"/>
</dbReference>
<name>A0A849B7L9_9BURK</name>
<dbReference type="InterPro" id="IPR003660">
    <property type="entry name" value="HAMP_dom"/>
</dbReference>
<dbReference type="Gene3D" id="1.10.287.950">
    <property type="entry name" value="Methyl-accepting chemotaxis protein"/>
    <property type="match status" value="1"/>
</dbReference>
<feature type="transmembrane region" description="Helical" evidence="7">
    <location>
        <begin position="12"/>
        <end position="35"/>
    </location>
</feature>
<dbReference type="PANTHER" id="PTHR43531:SF14">
    <property type="entry name" value="METHYL-ACCEPTING CHEMOTAXIS PROTEIN I-RELATED"/>
    <property type="match status" value="1"/>
</dbReference>
<feature type="region of interest" description="Disordered" evidence="6">
    <location>
        <begin position="560"/>
        <end position="613"/>
    </location>
</feature>
<dbReference type="InterPro" id="IPR024478">
    <property type="entry name" value="HlyB_4HB_MCP"/>
</dbReference>
<evidence type="ECO:0000256" key="2">
    <source>
        <dbReference type="ARBA" id="ARBA00022481"/>
    </source>
</evidence>
<dbReference type="PRINTS" id="PR00260">
    <property type="entry name" value="CHEMTRNSDUCR"/>
</dbReference>
<evidence type="ECO:0000256" key="7">
    <source>
        <dbReference type="SAM" id="Phobius"/>
    </source>
</evidence>
<dbReference type="PROSITE" id="PS50885">
    <property type="entry name" value="HAMP"/>
    <property type="match status" value="1"/>
</dbReference>
<keyword evidence="7" id="KW-1133">Transmembrane helix</keyword>
<feature type="domain" description="HAMP" evidence="9">
    <location>
        <begin position="216"/>
        <end position="268"/>
    </location>
</feature>
<comment type="similarity">
    <text evidence="3">Belongs to the methyl-accepting chemotaxis (MCP) protein family.</text>
</comment>
<dbReference type="RefSeq" id="WP_053823475.1">
    <property type="nucleotide sequence ID" value="NZ_BAAAEB010000016.1"/>
</dbReference>